<protein>
    <recommendedName>
        <fullName evidence="6">Protein-glutamate methylesterase/protein-glutamine glutaminase</fullName>
        <ecNumber evidence="6">3.1.1.61</ecNumber>
        <ecNumber evidence="6">3.5.1.44</ecNumber>
    </recommendedName>
</protein>
<reference evidence="11 12" key="1">
    <citation type="submission" date="2023-03" db="EMBL/GenBank/DDBJ databases">
        <title>Draft assemblies of triclosan tolerant bacteria isolated from returned activated sludge.</title>
        <authorList>
            <person name="Van Hamelsveld S."/>
        </authorList>
    </citation>
    <scope>NUCLEOTIDE SEQUENCE [LARGE SCALE GENOMIC DNA]</scope>
    <source>
        <strain evidence="11 12">GW210010_S58</strain>
    </source>
</reference>
<evidence type="ECO:0000313" key="12">
    <source>
        <dbReference type="Proteomes" id="UP001216674"/>
    </source>
</evidence>
<keyword evidence="1 6" id="KW-0963">Cytoplasm</keyword>
<evidence type="ECO:0000259" key="9">
    <source>
        <dbReference type="PROSITE" id="PS50110"/>
    </source>
</evidence>
<name>A0ABT6ASM2_9BURK</name>
<gene>
    <name evidence="6" type="primary">cheB</name>
    <name evidence="11" type="ORF">P3W85_22015</name>
</gene>
<comment type="domain">
    <text evidence="6">Contains a C-terminal catalytic domain, and an N-terminal region which modulates catalytic activity.</text>
</comment>
<dbReference type="Gene3D" id="3.40.50.2300">
    <property type="match status" value="1"/>
</dbReference>
<feature type="modified residue" description="4-aspartylphosphate" evidence="6 8">
    <location>
        <position position="58"/>
    </location>
</feature>
<dbReference type="EMBL" id="JARJLM010000369">
    <property type="protein sequence ID" value="MDF3835607.1"/>
    <property type="molecule type" value="Genomic_DNA"/>
</dbReference>
<comment type="catalytic activity">
    <reaction evidence="5 6">
        <text>[protein]-L-glutamate 5-O-methyl ester + H2O = L-glutamyl-[protein] + methanol + H(+)</text>
        <dbReference type="Rhea" id="RHEA:23236"/>
        <dbReference type="Rhea" id="RHEA-COMP:10208"/>
        <dbReference type="Rhea" id="RHEA-COMP:10311"/>
        <dbReference type="ChEBI" id="CHEBI:15377"/>
        <dbReference type="ChEBI" id="CHEBI:15378"/>
        <dbReference type="ChEBI" id="CHEBI:17790"/>
        <dbReference type="ChEBI" id="CHEBI:29973"/>
        <dbReference type="ChEBI" id="CHEBI:82795"/>
        <dbReference type="EC" id="3.1.1.61"/>
    </reaction>
</comment>
<dbReference type="EC" id="3.5.1.44" evidence="6"/>
<evidence type="ECO:0000256" key="3">
    <source>
        <dbReference type="ARBA" id="ARBA00022553"/>
    </source>
</evidence>
<evidence type="ECO:0000313" key="11">
    <source>
        <dbReference type="EMBL" id="MDF3835607.1"/>
    </source>
</evidence>
<evidence type="ECO:0000259" key="10">
    <source>
        <dbReference type="PROSITE" id="PS50122"/>
    </source>
</evidence>
<evidence type="ECO:0000256" key="1">
    <source>
        <dbReference type="ARBA" id="ARBA00022490"/>
    </source>
</evidence>
<dbReference type="SMART" id="SM00448">
    <property type="entry name" value="REC"/>
    <property type="match status" value="1"/>
</dbReference>
<feature type="domain" description="Response regulatory" evidence="9">
    <location>
        <begin position="7"/>
        <end position="124"/>
    </location>
</feature>
<evidence type="ECO:0000256" key="2">
    <source>
        <dbReference type="ARBA" id="ARBA00022500"/>
    </source>
</evidence>
<dbReference type="InterPro" id="IPR011006">
    <property type="entry name" value="CheY-like_superfamily"/>
</dbReference>
<dbReference type="HAMAP" id="MF_00099">
    <property type="entry name" value="CheB_chemtxs"/>
    <property type="match status" value="1"/>
</dbReference>
<comment type="similarity">
    <text evidence="6">Belongs to the CheB family.</text>
</comment>
<organism evidence="11 12">
    <name type="scientific">Cupriavidus basilensis</name>
    <dbReference type="NCBI Taxonomy" id="68895"/>
    <lineage>
        <taxon>Bacteria</taxon>
        <taxon>Pseudomonadati</taxon>
        <taxon>Pseudomonadota</taxon>
        <taxon>Betaproteobacteria</taxon>
        <taxon>Burkholderiales</taxon>
        <taxon>Burkholderiaceae</taxon>
        <taxon>Cupriavidus</taxon>
    </lineage>
</organism>
<comment type="catalytic activity">
    <reaction evidence="6">
        <text>L-glutaminyl-[protein] + H2O = L-glutamyl-[protein] + NH4(+)</text>
        <dbReference type="Rhea" id="RHEA:16441"/>
        <dbReference type="Rhea" id="RHEA-COMP:10207"/>
        <dbReference type="Rhea" id="RHEA-COMP:10208"/>
        <dbReference type="ChEBI" id="CHEBI:15377"/>
        <dbReference type="ChEBI" id="CHEBI:28938"/>
        <dbReference type="ChEBI" id="CHEBI:29973"/>
        <dbReference type="ChEBI" id="CHEBI:30011"/>
        <dbReference type="EC" id="3.5.1.44"/>
    </reaction>
</comment>
<dbReference type="PROSITE" id="PS50122">
    <property type="entry name" value="CHEB"/>
    <property type="match status" value="1"/>
</dbReference>
<dbReference type="SUPFAM" id="SSF52738">
    <property type="entry name" value="Methylesterase CheB, C-terminal domain"/>
    <property type="match status" value="1"/>
</dbReference>
<dbReference type="NCBIfam" id="NF001965">
    <property type="entry name" value="PRK00742.1"/>
    <property type="match status" value="1"/>
</dbReference>
<evidence type="ECO:0000256" key="4">
    <source>
        <dbReference type="ARBA" id="ARBA00022801"/>
    </source>
</evidence>
<dbReference type="PANTHER" id="PTHR42872">
    <property type="entry name" value="PROTEIN-GLUTAMATE METHYLESTERASE/PROTEIN-GLUTAMINE GLUTAMINASE"/>
    <property type="match status" value="1"/>
</dbReference>
<evidence type="ECO:0000256" key="5">
    <source>
        <dbReference type="ARBA" id="ARBA00048267"/>
    </source>
</evidence>
<feature type="domain" description="CheB-type methylesterase" evidence="10">
    <location>
        <begin position="159"/>
        <end position="351"/>
    </location>
</feature>
<dbReference type="SUPFAM" id="SSF52172">
    <property type="entry name" value="CheY-like"/>
    <property type="match status" value="1"/>
</dbReference>
<evidence type="ECO:0000256" key="6">
    <source>
        <dbReference type="HAMAP-Rule" id="MF_00099"/>
    </source>
</evidence>
<dbReference type="InterPro" id="IPR001789">
    <property type="entry name" value="Sig_transdc_resp-reg_receiver"/>
</dbReference>
<dbReference type="Pfam" id="PF01339">
    <property type="entry name" value="CheB_methylest"/>
    <property type="match status" value="1"/>
</dbReference>
<dbReference type="InterPro" id="IPR035909">
    <property type="entry name" value="CheB_C"/>
</dbReference>
<dbReference type="Proteomes" id="UP001216674">
    <property type="component" value="Unassembled WGS sequence"/>
</dbReference>
<dbReference type="CDD" id="cd16432">
    <property type="entry name" value="CheB_Rec"/>
    <property type="match status" value="1"/>
</dbReference>
<comment type="subcellular location">
    <subcellularLocation>
        <location evidence="6">Cytoplasm</location>
    </subcellularLocation>
</comment>
<dbReference type="NCBIfam" id="NF009206">
    <property type="entry name" value="PRK12555.1"/>
    <property type="match status" value="1"/>
</dbReference>
<dbReference type="EC" id="3.1.1.61" evidence="6"/>
<feature type="active site" evidence="6 7">
    <location>
        <position position="197"/>
    </location>
</feature>
<dbReference type="InterPro" id="IPR008248">
    <property type="entry name" value="CheB-like"/>
</dbReference>
<dbReference type="RefSeq" id="WP_017226358.1">
    <property type="nucleotide sequence ID" value="NZ_JARJLM010000369.1"/>
</dbReference>
<feature type="active site" evidence="6 7">
    <location>
        <position position="293"/>
    </location>
</feature>
<dbReference type="PANTHER" id="PTHR42872:SF6">
    <property type="entry name" value="PROTEIN-GLUTAMATE METHYLESTERASE_PROTEIN-GLUTAMINE GLUTAMINASE"/>
    <property type="match status" value="1"/>
</dbReference>
<comment type="caution">
    <text evidence="11">The sequence shown here is derived from an EMBL/GenBank/DDBJ whole genome shotgun (WGS) entry which is preliminary data.</text>
</comment>
<dbReference type="Gene3D" id="3.40.50.180">
    <property type="entry name" value="Methylesterase CheB, C-terminal domain"/>
    <property type="match status" value="1"/>
</dbReference>
<sequence length="358" mass="38558">MTAAKIKVLCVDDSALIRSLMTEIINSQSDMEVVGTAPDPLVARDLIKRLNPDVLTLDVEMPRMDGLDFLERLMRLRPMPVLMVSSLTERGSEITMRALELGAVDFVTKPKLGIRDGLMDYTDTIADKIRAASRARIRSAAPPSAGAAEPAAPMLRSPLLSTEKLIIVGASTGGTEAIKEFLMPMPPDCPAVLIVQHMPAGFTRSFAQRLDGLCRITVKEAEHGERVLPGYAYIAPGDSHLRLARSGANYVAHLSQEPAVNRHRPSVEVLFDSAAVHAGKNAIGVMLTGMGKDGAQGMLRMREAGAYNLAQDESTCIVFGMPKEAIAAGGVHEVVPLHAMSQRVMARLATFGTRAQRV</sequence>
<proteinExistence type="inferred from homology"/>
<comment type="PTM">
    <text evidence="6">Phosphorylated by CheA. Phosphorylation of the N-terminal regulatory domain activates the methylesterase activity.</text>
</comment>
<dbReference type="PIRSF" id="PIRSF000876">
    <property type="entry name" value="RR_chemtxs_CheB"/>
    <property type="match status" value="1"/>
</dbReference>
<keyword evidence="2 6" id="KW-0145">Chemotaxis</keyword>
<dbReference type="InterPro" id="IPR000673">
    <property type="entry name" value="Sig_transdc_resp-reg_Me-estase"/>
</dbReference>
<keyword evidence="4 6" id="KW-0378">Hydrolase</keyword>
<evidence type="ECO:0000256" key="7">
    <source>
        <dbReference type="PROSITE-ProRule" id="PRU00050"/>
    </source>
</evidence>
<evidence type="ECO:0000256" key="8">
    <source>
        <dbReference type="PROSITE-ProRule" id="PRU00169"/>
    </source>
</evidence>
<keyword evidence="3 6" id="KW-0597">Phosphoprotein</keyword>
<comment type="function">
    <text evidence="6">Involved in chemotaxis. Part of a chemotaxis signal transduction system that modulates chemotaxis in response to various stimuli. Catalyzes the demethylation of specific methylglutamate residues introduced into the chemoreceptors (methyl-accepting chemotaxis proteins or MCP) by CheR. Also mediates the irreversible deamidation of specific glutamine residues to glutamic acid.</text>
</comment>
<dbReference type="PROSITE" id="PS50110">
    <property type="entry name" value="RESPONSE_REGULATORY"/>
    <property type="match status" value="1"/>
</dbReference>
<keyword evidence="12" id="KW-1185">Reference proteome</keyword>
<dbReference type="Pfam" id="PF00072">
    <property type="entry name" value="Response_reg"/>
    <property type="match status" value="1"/>
</dbReference>
<feature type="active site" evidence="6 7">
    <location>
        <position position="171"/>
    </location>
</feature>
<dbReference type="CDD" id="cd17541">
    <property type="entry name" value="REC_CheB-like"/>
    <property type="match status" value="1"/>
</dbReference>
<accession>A0ABT6ASM2</accession>